<dbReference type="KEGG" id="mis:MICPUN_105956"/>
<name>C1FG91_MICCC</name>
<dbReference type="AlphaFoldDB" id="C1FG91"/>
<dbReference type="Proteomes" id="UP000002009">
    <property type="component" value="Chromosome 8"/>
</dbReference>
<feature type="region of interest" description="Disordered" evidence="1">
    <location>
        <begin position="252"/>
        <end position="325"/>
    </location>
</feature>
<dbReference type="EMBL" id="CP001575">
    <property type="protein sequence ID" value="ACO69216.1"/>
    <property type="molecule type" value="Genomic_DNA"/>
</dbReference>
<dbReference type="OrthoDB" id="10438850at2759"/>
<gene>
    <name evidence="2" type="ORF">MICPUN_105956</name>
</gene>
<dbReference type="RefSeq" id="XP_002507958.1">
    <property type="nucleotide sequence ID" value="XM_002507912.1"/>
</dbReference>
<keyword evidence="3" id="KW-1185">Reference proteome</keyword>
<evidence type="ECO:0000256" key="1">
    <source>
        <dbReference type="SAM" id="MobiDB-lite"/>
    </source>
</evidence>
<dbReference type="InParanoid" id="C1FG91"/>
<dbReference type="GeneID" id="8245881"/>
<reference evidence="2 3" key="1">
    <citation type="journal article" date="2009" name="Science">
        <title>Green evolution and dynamic adaptations revealed by genomes of the marine picoeukaryotes Micromonas.</title>
        <authorList>
            <person name="Worden A.Z."/>
            <person name="Lee J.H."/>
            <person name="Mock T."/>
            <person name="Rouze P."/>
            <person name="Simmons M.P."/>
            <person name="Aerts A.L."/>
            <person name="Allen A.E."/>
            <person name="Cuvelier M.L."/>
            <person name="Derelle E."/>
            <person name="Everett M.V."/>
            <person name="Foulon E."/>
            <person name="Grimwood J."/>
            <person name="Gundlach H."/>
            <person name="Henrissat B."/>
            <person name="Napoli C."/>
            <person name="McDonald S.M."/>
            <person name="Parker M.S."/>
            <person name="Rombauts S."/>
            <person name="Salamov A."/>
            <person name="Von Dassow P."/>
            <person name="Badger J.H."/>
            <person name="Coutinho P.M."/>
            <person name="Demir E."/>
            <person name="Dubchak I."/>
            <person name="Gentemann C."/>
            <person name="Eikrem W."/>
            <person name="Gready J.E."/>
            <person name="John U."/>
            <person name="Lanier W."/>
            <person name="Lindquist E.A."/>
            <person name="Lucas S."/>
            <person name="Mayer K.F."/>
            <person name="Moreau H."/>
            <person name="Not F."/>
            <person name="Otillar R."/>
            <person name="Panaud O."/>
            <person name="Pangilinan J."/>
            <person name="Paulsen I."/>
            <person name="Piegu B."/>
            <person name="Poliakov A."/>
            <person name="Robbens S."/>
            <person name="Schmutz J."/>
            <person name="Toulza E."/>
            <person name="Wyss T."/>
            <person name="Zelensky A."/>
            <person name="Zhou K."/>
            <person name="Armbrust E.V."/>
            <person name="Bhattacharya D."/>
            <person name="Goodenough U.W."/>
            <person name="Van de Peer Y."/>
            <person name="Grigoriev I.V."/>
        </authorList>
    </citation>
    <scope>NUCLEOTIDE SEQUENCE [LARGE SCALE GENOMIC DNA]</scope>
    <source>
        <strain evidence="3">RCC299 / NOUM17</strain>
    </source>
</reference>
<sequence length="459" mass="51165">MFSKRDKDDQMKATVTLLQNQLRAQAQEIGRLQSTVDTLVSEKAELQQKLDAPPANQIVNSILRSFTGSEALRLESVEEKVHCNSYKSHTDVRYRFFGAPGRFRGSFPDIHNAKVEIATPESFGDAVKAQFEFKPLQPITTSKSRFSLDVGDLLGIKGAPTLVVSPNPPFLINNRTEWNPQVEMQGETEDGIEWELRYTVSNDGAVLRSLEGELNYSHDVYGDFTLSRWLHEDDMELWDKYGDWYGDSPGGLDSRYSGDPRGGSGDDDTDSDRSGSRTPRRVSPRRALWGRGSKSPRGISPAESARSGRSARSSRSRRSFLGDVKPPTPRWLASWRREVIDRDGVTGSAFEAKVGDAAAVANENAHKSGGNMSTAGGIINADNNWVTSDSWELELGARRRLQHNLDGKIAARFVARELEAGMSYHFTEEFKGWHVNAKAVLSPQGISTPEFTLHHMWDF</sequence>
<accession>C1FG91</accession>
<proteinExistence type="predicted"/>
<dbReference type="OMA" id="INAKYTM"/>
<protein>
    <submittedName>
        <fullName evidence="2">Uncharacterized protein</fullName>
    </submittedName>
</protein>
<evidence type="ECO:0000313" key="3">
    <source>
        <dbReference type="Proteomes" id="UP000002009"/>
    </source>
</evidence>
<organism evidence="2 3">
    <name type="scientific">Micromonas commoda (strain RCC299 / NOUM17 / CCMP2709)</name>
    <name type="common">Picoplanktonic green alga</name>
    <dbReference type="NCBI Taxonomy" id="296587"/>
    <lineage>
        <taxon>Eukaryota</taxon>
        <taxon>Viridiplantae</taxon>
        <taxon>Chlorophyta</taxon>
        <taxon>Mamiellophyceae</taxon>
        <taxon>Mamiellales</taxon>
        <taxon>Mamiellaceae</taxon>
        <taxon>Micromonas</taxon>
    </lineage>
</organism>
<evidence type="ECO:0000313" key="2">
    <source>
        <dbReference type="EMBL" id="ACO69216.1"/>
    </source>
</evidence>